<evidence type="ECO:0000313" key="1">
    <source>
        <dbReference type="WBParaSite" id="GPUH_0000027501-mRNA-1"/>
    </source>
</evidence>
<organism evidence="1">
    <name type="scientific">Gongylonema pulchrum</name>
    <dbReference type="NCBI Taxonomy" id="637853"/>
    <lineage>
        <taxon>Eukaryota</taxon>
        <taxon>Metazoa</taxon>
        <taxon>Ecdysozoa</taxon>
        <taxon>Nematoda</taxon>
        <taxon>Chromadorea</taxon>
        <taxon>Rhabditida</taxon>
        <taxon>Spirurina</taxon>
        <taxon>Spiruromorpha</taxon>
        <taxon>Spiruroidea</taxon>
        <taxon>Gongylonematidae</taxon>
        <taxon>Gongylonema</taxon>
    </lineage>
</organism>
<sequence length="541" mass="60101">LLIFRSDVESIARNKTKDHYYYYHYYYYYYYYHYYYYHYIYNTYVNFCISTTPTIEIDADSIGTEFVLIFPGNSGGNTSRLPEISVDLINPTSRNATVQILKRRSSTPIAQNVQVPPHSVVKYELDASTYAMLCAGKDSFVRCPDTSIAIQSSNPISVVAHNHLSGVAGDSYTVLPTSMANTTYGLSVPASAPDEQGTAIVYFLPIDKKVTVYVQVFNSTTQNSLTQSTLHLELNDSGTLWAYKRTAQGFVMFVNGTGKFAIVAAVNSLPLSDDEFELSTDFGCFMPTPILDQTCDGSTVLDTHITTLLTTGRFLVTVPAAPCQISVETHTDSGITDVTTVSVKNNIIDLWSIHGNNAAFLSKRGLLQILRYGGYERQTGGYISGAFLDMLPSRTQFVTASTAFSTLSDSNLITIIGDEKTKETAVFDNFYEIVWAPIPYLDEVMYYAASSVPSGYHNVYSEGSYIVFVTGSMDGVAYSFVPTYNSAFFFFLPVTAFERLAHRLQNAFYFSGIDFLLYASVLPKIEAGSCSFLPFSHHIIF</sequence>
<dbReference type="WBParaSite" id="GPUH_0000027501-mRNA-1">
    <property type="protein sequence ID" value="GPUH_0000027501-mRNA-1"/>
    <property type="gene ID" value="GPUH_0000027501"/>
</dbReference>
<proteinExistence type="predicted"/>
<accession>A0A183CUY5</accession>
<name>A0A183CUY5_9BILA</name>
<dbReference type="AlphaFoldDB" id="A0A183CUY5"/>
<protein>
    <submittedName>
        <fullName evidence="1">IgGFc_binding domain-containing protein</fullName>
    </submittedName>
</protein>
<reference evidence="1" key="1">
    <citation type="submission" date="2016-06" db="UniProtKB">
        <authorList>
            <consortium name="WormBaseParasite"/>
        </authorList>
    </citation>
    <scope>IDENTIFICATION</scope>
</reference>